<feature type="chain" id="PRO_5043541561" evidence="2">
    <location>
        <begin position="23"/>
        <end position="411"/>
    </location>
</feature>
<evidence type="ECO:0000256" key="2">
    <source>
        <dbReference type="SAM" id="SignalP"/>
    </source>
</evidence>
<dbReference type="AlphaFoldDB" id="A0AAV9VQC7"/>
<keyword evidence="4" id="KW-1185">Reference proteome</keyword>
<dbReference type="Proteomes" id="UP001370758">
    <property type="component" value="Unassembled WGS sequence"/>
</dbReference>
<gene>
    <name evidence="3" type="ORF">TWF481_003466</name>
</gene>
<evidence type="ECO:0000256" key="1">
    <source>
        <dbReference type="SAM" id="MobiDB-lite"/>
    </source>
</evidence>
<keyword evidence="2" id="KW-0732">Signal</keyword>
<dbReference type="EMBL" id="JAVHJL010000013">
    <property type="protein sequence ID" value="KAK6495447.1"/>
    <property type="molecule type" value="Genomic_DNA"/>
</dbReference>
<feature type="signal peptide" evidence="2">
    <location>
        <begin position="1"/>
        <end position="22"/>
    </location>
</feature>
<proteinExistence type="predicted"/>
<accession>A0AAV9VQC7</accession>
<organism evidence="3 4">
    <name type="scientific">Arthrobotrys musiformis</name>
    <dbReference type="NCBI Taxonomy" id="47236"/>
    <lineage>
        <taxon>Eukaryota</taxon>
        <taxon>Fungi</taxon>
        <taxon>Dikarya</taxon>
        <taxon>Ascomycota</taxon>
        <taxon>Pezizomycotina</taxon>
        <taxon>Orbiliomycetes</taxon>
        <taxon>Orbiliales</taxon>
        <taxon>Orbiliaceae</taxon>
        <taxon>Arthrobotrys</taxon>
    </lineage>
</organism>
<evidence type="ECO:0000313" key="3">
    <source>
        <dbReference type="EMBL" id="KAK6495447.1"/>
    </source>
</evidence>
<reference evidence="3 4" key="1">
    <citation type="submission" date="2023-08" db="EMBL/GenBank/DDBJ databases">
        <authorList>
            <person name="Palmer J.M."/>
        </authorList>
    </citation>
    <scope>NUCLEOTIDE SEQUENCE [LARGE SCALE GENOMIC DNA]</scope>
    <source>
        <strain evidence="3 4">TWF481</strain>
    </source>
</reference>
<name>A0AAV9VQC7_9PEZI</name>
<comment type="caution">
    <text evidence="3">The sequence shown here is derived from an EMBL/GenBank/DDBJ whole genome shotgun (WGS) entry which is preliminary data.</text>
</comment>
<evidence type="ECO:0000313" key="4">
    <source>
        <dbReference type="Proteomes" id="UP001370758"/>
    </source>
</evidence>
<protein>
    <submittedName>
        <fullName evidence="3">Uncharacterized protein</fullName>
    </submittedName>
</protein>
<sequence length="411" mass="45093">MHVFRFSVLVTALITLVSLCSARTVSTIQKCTTRSCGSPVKVYRTTKTVRSTARYTVTRWKTVTKPAKIVTTTSVIWRTVTTALRTATTTKTITISTSTSTATSLFWIFTPTTTVTSATTTTITPKAVVVSAPSKLFAINEDPDNQPTPKPKVKRAAEPEPEPEPIAGGAKQYASAVTCTRTLLTKTGTSDLWKTTTKKSGTKTVAELTTIPVTTTVTSKGAKIITKTTSVVWTTVTTTTSTVVFGFQWFATTITVVLPTPTNYIACGPRNQAPPEELWRNYYLVGGDGYSPDEPTIYTEHTDYSLDEHGCCAKCWTLPASQGKCIGSIWENHAPWHDDLNDCPGDLDECWITPPGTVTSACRLILESKQGVCRRSDYNLYQDMTGRSRVFSNGPNCLRFKLNPRHLKNAW</sequence>
<feature type="region of interest" description="Disordered" evidence="1">
    <location>
        <begin position="138"/>
        <end position="171"/>
    </location>
</feature>